<protein>
    <submittedName>
        <fullName evidence="1">Uncharacterized protein</fullName>
    </submittedName>
</protein>
<dbReference type="AlphaFoldDB" id="A0A4D6WKR4"/>
<name>A0A4D6WKR4_9FLOR</name>
<keyword evidence="1" id="KW-0934">Plastid</keyword>
<reference evidence="1" key="2">
    <citation type="submission" date="2019-04" db="EMBL/GenBank/DDBJ databases">
        <authorList>
            <person name="Pasella M."/>
        </authorList>
    </citation>
    <scope>NUCLEOTIDE SEQUENCE</scope>
    <source>
        <strain evidence="1">PD2206</strain>
    </source>
</reference>
<proteinExistence type="predicted"/>
<sequence>MILFNKILIQRVFDSYLIHNSSSLNNHKSDNYYIKLVDPHNFLYVEKKPALYVSKLYSRQDLLANSILGKSKKYNYQLISRNFFIKFVNQFWQETIFLSISNPLSELYIDKLKVHGLSINSQEYKNFLAEFSKGLISGRIKIAFNTLDAQSSKTNNITSLKYIWKKGLNLSWPNKGSYLASLFTNSRFPNKVQQSILRNLSKNQLPLFSVINNFNQIILSESSDEILIKKNILDHFYQWYSKYFLHTNVNKVNYQGLFFVSSQDAEEYKEHMQHKYANSSESKNLKVFATKLQLYYKLVRSKFNYIEFRLIPDLVELGQLVSKYQYYNHIKIHSNQYCTKNAFQGQPVYFIEPVLAVNNKSKKIELIKYIYPYNKRNQQLDYKAVFMNYKTAMIAWQKFRQQMLLYDLPVKPKLTIYNLESFIKQCESNPRIDTETILFVPSVESYLYVKNKMKLNIKINWIQRFMNNYSSLKVMSQRMVWSLTSRQPTNF</sequence>
<dbReference type="EMBL" id="MK814610">
    <property type="protein sequence ID" value="QCI04369.1"/>
    <property type="molecule type" value="Genomic_DNA"/>
</dbReference>
<geneLocation type="plastid" evidence="1"/>
<reference evidence="1" key="1">
    <citation type="journal article" date="2019" name="Mol. Phylogenet. Evol.">
        <title>Morphological evolution and classification of the red algal order Ceramiales inferred using plastid phylogenomics.</title>
        <authorList>
            <person name="Diaz-Tapia P."/>
            <person name="Pasella M.M."/>
            <person name="Verbruggen H."/>
            <person name="Maggs C.A."/>
        </authorList>
    </citation>
    <scope>NUCLEOTIDE SEQUENCE</scope>
    <source>
        <strain evidence="1">PD2206</strain>
    </source>
</reference>
<organism evidence="1">
    <name type="scientific">Antithamnion hubbsii</name>
    <dbReference type="NCBI Taxonomy" id="1005974"/>
    <lineage>
        <taxon>Eukaryota</taxon>
        <taxon>Rhodophyta</taxon>
        <taxon>Florideophyceae</taxon>
        <taxon>Rhodymeniophycidae</taxon>
        <taxon>Ceramiales</taxon>
        <taxon>Ceramiaceae</taxon>
        <taxon>Antithamnion</taxon>
    </lineage>
</organism>
<accession>A0A4D6WKR4</accession>
<gene>
    <name evidence="1" type="primary">ycf80</name>
</gene>
<evidence type="ECO:0000313" key="1">
    <source>
        <dbReference type="EMBL" id="QCI04369.1"/>
    </source>
</evidence>